<proteinExistence type="predicted"/>
<evidence type="ECO:0000256" key="1">
    <source>
        <dbReference type="SAM" id="MobiDB-lite"/>
    </source>
</evidence>
<sequence>MAVIVKYVVVRDGVEKMTFTTKKEADAYDKMLDIAENLNGFIGASGLELSDETLEGLSMYLAENRDQVSAILKGASPRPKAEEPAVEAPEKPAKKAASAKTPRATKKKA</sequence>
<dbReference type="InterPro" id="IPR009813">
    <property type="entry name" value="Uncharacterised_YebG"/>
</dbReference>
<protein>
    <recommendedName>
        <fullName evidence="4">YebG protein</fullName>
    </recommendedName>
</protein>
<keyword evidence="3" id="KW-1185">Reference proteome</keyword>
<evidence type="ECO:0000313" key="2">
    <source>
        <dbReference type="EMBL" id="SCY78022.1"/>
    </source>
</evidence>
<evidence type="ECO:0000313" key="3">
    <source>
        <dbReference type="Proteomes" id="UP000198870"/>
    </source>
</evidence>
<reference evidence="2 3" key="1">
    <citation type="submission" date="2016-10" db="EMBL/GenBank/DDBJ databases">
        <authorList>
            <person name="de Groot N.N."/>
        </authorList>
    </citation>
    <scope>NUCLEOTIDE SEQUENCE [LARGE SCALE GENOMIC DNA]</scope>
    <source>
        <strain evidence="2 3">AA1</strain>
    </source>
</reference>
<dbReference type="Gene3D" id="1.10.10.710">
    <property type="entry name" value="PSPTO_1197 like"/>
    <property type="match status" value="1"/>
</dbReference>
<organism evidence="2 3">
    <name type="scientific">Desulfoluna spongiiphila</name>
    <dbReference type="NCBI Taxonomy" id="419481"/>
    <lineage>
        <taxon>Bacteria</taxon>
        <taxon>Pseudomonadati</taxon>
        <taxon>Thermodesulfobacteriota</taxon>
        <taxon>Desulfobacteria</taxon>
        <taxon>Desulfobacterales</taxon>
        <taxon>Desulfolunaceae</taxon>
        <taxon>Desulfoluna</taxon>
    </lineage>
</organism>
<name>A0A1G5IPL5_9BACT</name>
<dbReference type="InterPro" id="IPR038627">
    <property type="entry name" value="YebG-like_sf"/>
</dbReference>
<dbReference type="STRING" id="419481.SAMN05216233_12143"/>
<gene>
    <name evidence="2" type="ORF">SAMN05216233_12143</name>
</gene>
<dbReference type="Pfam" id="PF07130">
    <property type="entry name" value="YebG"/>
    <property type="match status" value="1"/>
</dbReference>
<feature type="region of interest" description="Disordered" evidence="1">
    <location>
        <begin position="72"/>
        <end position="109"/>
    </location>
</feature>
<dbReference type="RefSeq" id="WP_092214118.1">
    <property type="nucleotide sequence ID" value="NZ_FMUX01000021.1"/>
</dbReference>
<evidence type="ECO:0008006" key="4">
    <source>
        <dbReference type="Google" id="ProtNLM"/>
    </source>
</evidence>
<dbReference type="AlphaFoldDB" id="A0A1G5IPL5"/>
<dbReference type="Proteomes" id="UP000198870">
    <property type="component" value="Unassembled WGS sequence"/>
</dbReference>
<accession>A0A1G5IPL5</accession>
<dbReference type="EMBL" id="FMUX01000021">
    <property type="protein sequence ID" value="SCY78022.1"/>
    <property type="molecule type" value="Genomic_DNA"/>
</dbReference>
<feature type="compositionally biased region" description="Basic and acidic residues" evidence="1">
    <location>
        <begin position="79"/>
        <end position="93"/>
    </location>
</feature>
<dbReference type="OrthoDB" id="6415307at2"/>